<keyword evidence="8" id="KW-0028">Amino-acid biosynthesis</keyword>
<reference evidence="13" key="1">
    <citation type="submission" date="2016-10" db="EMBL/GenBank/DDBJ databases">
        <authorList>
            <person name="Varghese N."/>
            <person name="Submissions S."/>
        </authorList>
    </citation>
    <scope>NUCLEOTIDE SEQUENCE [LARGE SCALE GENOMIC DNA]</scope>
    <source>
        <strain evidence="13">DSM 15282</strain>
    </source>
</reference>
<protein>
    <recommendedName>
        <fullName evidence="3">asparagine synthase (glutamine-hydrolyzing)</fullName>
        <ecNumber evidence="3">6.3.5.4</ecNumber>
    </recommendedName>
</protein>
<keyword evidence="13" id="KW-1185">Reference proteome</keyword>
<dbReference type="GO" id="GO:0005524">
    <property type="term" value="F:ATP binding"/>
    <property type="evidence" value="ECO:0007669"/>
    <property type="project" value="UniProtKB-KW"/>
</dbReference>
<evidence type="ECO:0000256" key="8">
    <source>
        <dbReference type="PIRSR" id="PIRSR001589-1"/>
    </source>
</evidence>
<dbReference type="CDD" id="cd00712">
    <property type="entry name" value="AsnB"/>
    <property type="match status" value="1"/>
</dbReference>
<gene>
    <name evidence="12" type="ORF">SAMN04488519_107108</name>
</gene>
<evidence type="ECO:0000313" key="13">
    <source>
        <dbReference type="Proteomes" id="UP000199564"/>
    </source>
</evidence>
<dbReference type="SUPFAM" id="SSF56235">
    <property type="entry name" value="N-terminal nucleophile aminohydrolases (Ntn hydrolases)"/>
    <property type="match status" value="1"/>
</dbReference>
<dbReference type="STRING" id="226506.SAMN04488519_107108"/>
<evidence type="ECO:0000256" key="4">
    <source>
        <dbReference type="ARBA" id="ARBA00022741"/>
    </source>
</evidence>
<dbReference type="NCBIfam" id="TIGR01536">
    <property type="entry name" value="asn_synth_AEB"/>
    <property type="match status" value="1"/>
</dbReference>
<organism evidence="12 13">
    <name type="scientific">Algoriphagus ornithinivorans</name>
    <dbReference type="NCBI Taxonomy" id="226506"/>
    <lineage>
        <taxon>Bacteria</taxon>
        <taxon>Pseudomonadati</taxon>
        <taxon>Bacteroidota</taxon>
        <taxon>Cytophagia</taxon>
        <taxon>Cytophagales</taxon>
        <taxon>Cyclobacteriaceae</taxon>
        <taxon>Algoriphagus</taxon>
    </lineage>
</organism>
<proteinExistence type="inferred from homology"/>
<evidence type="ECO:0000259" key="11">
    <source>
        <dbReference type="PROSITE" id="PS51278"/>
    </source>
</evidence>
<comment type="similarity">
    <text evidence="2">Belongs to the asparagine synthetase family.</text>
</comment>
<feature type="binding site" evidence="9">
    <location>
        <begin position="359"/>
        <end position="360"/>
    </location>
    <ligand>
        <name>ATP</name>
        <dbReference type="ChEBI" id="CHEBI:30616"/>
    </ligand>
</feature>
<dbReference type="AlphaFoldDB" id="A0A1I5HKP6"/>
<dbReference type="Pfam" id="PF13537">
    <property type="entry name" value="GATase_7"/>
    <property type="match status" value="1"/>
</dbReference>
<dbReference type="InterPro" id="IPR033738">
    <property type="entry name" value="AsnB_N"/>
</dbReference>
<dbReference type="Gene3D" id="3.60.20.10">
    <property type="entry name" value="Glutamine Phosphoribosylpyrophosphate, subunit 1, domain 1"/>
    <property type="match status" value="1"/>
</dbReference>
<dbReference type="PROSITE" id="PS51278">
    <property type="entry name" value="GATASE_TYPE_2"/>
    <property type="match status" value="1"/>
</dbReference>
<dbReference type="InterPro" id="IPR006426">
    <property type="entry name" value="Asn_synth_AEB"/>
</dbReference>
<evidence type="ECO:0000256" key="2">
    <source>
        <dbReference type="ARBA" id="ARBA00005752"/>
    </source>
</evidence>
<dbReference type="GO" id="GO:0006529">
    <property type="term" value="P:asparagine biosynthetic process"/>
    <property type="evidence" value="ECO:0007669"/>
    <property type="project" value="UniProtKB-KW"/>
</dbReference>
<comment type="catalytic activity">
    <reaction evidence="7">
        <text>L-aspartate + L-glutamine + ATP + H2O = L-asparagine + L-glutamate + AMP + diphosphate + H(+)</text>
        <dbReference type="Rhea" id="RHEA:12228"/>
        <dbReference type="ChEBI" id="CHEBI:15377"/>
        <dbReference type="ChEBI" id="CHEBI:15378"/>
        <dbReference type="ChEBI" id="CHEBI:29985"/>
        <dbReference type="ChEBI" id="CHEBI:29991"/>
        <dbReference type="ChEBI" id="CHEBI:30616"/>
        <dbReference type="ChEBI" id="CHEBI:33019"/>
        <dbReference type="ChEBI" id="CHEBI:58048"/>
        <dbReference type="ChEBI" id="CHEBI:58359"/>
        <dbReference type="ChEBI" id="CHEBI:456215"/>
        <dbReference type="EC" id="6.3.5.4"/>
    </reaction>
</comment>
<evidence type="ECO:0000256" key="7">
    <source>
        <dbReference type="ARBA" id="ARBA00048741"/>
    </source>
</evidence>
<dbReference type="Pfam" id="PF00733">
    <property type="entry name" value="Asn_synthase"/>
    <property type="match status" value="1"/>
</dbReference>
<keyword evidence="5 9" id="KW-0067">ATP-binding</keyword>
<sequence>MCGIAAIFSPKGNLNKNDFARMDASLPLQAHRGPDSHGVFSNDFISLGHNRLSIIDLSDSANQPFSRVDLGLKIIFNGEIYNYQEIKKDLLRKGHKFYTDSDTEVILVAFQEYGEKFLERLVGMFAFVIYKEQDNSIFAARDRFGEKPIFYIFEDGVLYLASELRTLISLYPKECQINQEAVVDLIENLYISDSHTIYKEVKKFPKGSYLSFSEKPNFSTYYSLPSDLVQPIPFEQLKRLTKEKLYEIIARELHADVPVASFLSAGIDSSLITAIANDIKPGIQAITMSTHDAQMDESSAAKKFAKLLNINHEIVPVDVDSLQHLSYILKDIEPLADASLIPSYMVTDQIKSRFKVMLSGDGGDELFGSYNRTNVYDSLKFKGIPGGKKIVKSILNNTSPWVEKHLGIRLDDRTRIKLGGWNGYYQKNNLNNSLIEKVFNNQTNKGLAFKKFLEIEEKLGADHQKISFHFDYETRLPGAFLQKIDSASMHSSVEVRAPFLDHTLVDLIMKIPNSSLMPNKIDKELTKSILVDFTKKPMQGPKKGFSIPYSKFMQGEWGDVLLDYINEGKSTSLLDINQEGVKDLIFQHQRNPSPTLARVLFALLVLEIWIRVFHLNVYKADSVYTP</sequence>
<dbReference type="InterPro" id="IPR051786">
    <property type="entry name" value="ASN_synthetase/amidase"/>
</dbReference>
<evidence type="ECO:0000256" key="3">
    <source>
        <dbReference type="ARBA" id="ARBA00012737"/>
    </source>
</evidence>
<keyword evidence="4 9" id="KW-0547">Nucleotide-binding</keyword>
<dbReference type="RefSeq" id="WP_091654515.1">
    <property type="nucleotide sequence ID" value="NZ_FOVW01000007.1"/>
</dbReference>
<evidence type="ECO:0000256" key="6">
    <source>
        <dbReference type="ARBA" id="ARBA00022962"/>
    </source>
</evidence>
<feature type="domain" description="Glutamine amidotransferase type-2" evidence="11">
    <location>
        <begin position="2"/>
        <end position="215"/>
    </location>
</feature>
<dbReference type="PIRSF" id="PIRSF001589">
    <property type="entry name" value="Asn_synthetase_glu-h"/>
    <property type="match status" value="1"/>
</dbReference>
<dbReference type="CDD" id="cd01991">
    <property type="entry name" value="Asn_synthase_B_C"/>
    <property type="match status" value="1"/>
</dbReference>
<dbReference type="Gene3D" id="3.40.50.620">
    <property type="entry name" value="HUPs"/>
    <property type="match status" value="1"/>
</dbReference>
<evidence type="ECO:0000256" key="5">
    <source>
        <dbReference type="ARBA" id="ARBA00022840"/>
    </source>
</evidence>
<feature type="active site" description="For GATase activity" evidence="8">
    <location>
        <position position="2"/>
    </location>
</feature>
<dbReference type="EMBL" id="FOVW01000007">
    <property type="protein sequence ID" value="SFO48854.1"/>
    <property type="molecule type" value="Genomic_DNA"/>
</dbReference>
<evidence type="ECO:0000256" key="1">
    <source>
        <dbReference type="ARBA" id="ARBA00005187"/>
    </source>
</evidence>
<accession>A0A1I5HKP6</accession>
<dbReference type="PANTHER" id="PTHR43284:SF1">
    <property type="entry name" value="ASPARAGINE SYNTHETASE"/>
    <property type="match status" value="1"/>
</dbReference>
<dbReference type="InterPro" id="IPR014729">
    <property type="entry name" value="Rossmann-like_a/b/a_fold"/>
</dbReference>
<feature type="binding site" evidence="9">
    <location>
        <position position="102"/>
    </location>
    <ligand>
        <name>L-glutamine</name>
        <dbReference type="ChEBI" id="CHEBI:58359"/>
    </ligand>
</feature>
<keyword evidence="6 8" id="KW-0315">Glutamine amidotransferase</keyword>
<dbReference type="EC" id="6.3.5.4" evidence="3"/>
<comment type="pathway">
    <text evidence="1">Amino-acid biosynthesis; L-asparagine biosynthesis; L-asparagine from L-aspartate (L-Gln route): step 1/1.</text>
</comment>
<dbReference type="SUPFAM" id="SSF52402">
    <property type="entry name" value="Adenine nucleotide alpha hydrolases-like"/>
    <property type="match status" value="1"/>
</dbReference>
<name>A0A1I5HKP6_9BACT</name>
<evidence type="ECO:0000256" key="9">
    <source>
        <dbReference type="PIRSR" id="PIRSR001589-2"/>
    </source>
</evidence>
<dbReference type="PANTHER" id="PTHR43284">
    <property type="entry name" value="ASPARAGINE SYNTHETASE (GLUTAMINE-HYDROLYZING)"/>
    <property type="match status" value="1"/>
</dbReference>
<dbReference type="InterPro" id="IPR029055">
    <property type="entry name" value="Ntn_hydrolases_N"/>
</dbReference>
<dbReference type="Proteomes" id="UP000199564">
    <property type="component" value="Unassembled WGS sequence"/>
</dbReference>
<dbReference type="InterPro" id="IPR017932">
    <property type="entry name" value="GATase_2_dom"/>
</dbReference>
<dbReference type="InterPro" id="IPR001962">
    <property type="entry name" value="Asn_synthase"/>
</dbReference>
<dbReference type="GO" id="GO:0004066">
    <property type="term" value="F:asparagine synthase (glutamine-hydrolyzing) activity"/>
    <property type="evidence" value="ECO:0007669"/>
    <property type="project" value="UniProtKB-EC"/>
</dbReference>
<evidence type="ECO:0000313" key="12">
    <source>
        <dbReference type="EMBL" id="SFO48854.1"/>
    </source>
</evidence>
<feature type="site" description="Important for beta-aspartyl-AMP intermediate formation" evidence="10">
    <location>
        <position position="361"/>
    </location>
</feature>
<evidence type="ECO:0000256" key="10">
    <source>
        <dbReference type="PIRSR" id="PIRSR001589-3"/>
    </source>
</evidence>
<keyword evidence="8" id="KW-0061">Asparagine biosynthesis</keyword>